<evidence type="ECO:0000256" key="2">
    <source>
        <dbReference type="ARBA" id="ARBA00023157"/>
    </source>
</evidence>
<reference evidence="5 6" key="1">
    <citation type="submission" date="2015-08" db="EMBL/GenBank/DDBJ databases">
        <title>Ancestral chromatin configuration constrains chromatin evolution on differentiating sex chromosomes in Drosophila.</title>
        <authorList>
            <person name="Zhou Q."/>
            <person name="Bachtrog D."/>
        </authorList>
    </citation>
    <scope>NUCLEOTIDE SEQUENCE [LARGE SCALE GENOMIC DNA]</scope>
    <source>
        <tissue evidence="5">Whole larvae</tissue>
    </source>
</reference>
<dbReference type="CDD" id="cd19941">
    <property type="entry name" value="TIL"/>
    <property type="match status" value="1"/>
</dbReference>
<protein>
    <submittedName>
        <fullName evidence="5">CG42259</fullName>
    </submittedName>
</protein>
<dbReference type="STRING" id="30019.A0A0M4EX10"/>
<organism evidence="5 6">
    <name type="scientific">Drosophila busckii</name>
    <name type="common">Fruit fly</name>
    <dbReference type="NCBI Taxonomy" id="30019"/>
    <lineage>
        <taxon>Eukaryota</taxon>
        <taxon>Metazoa</taxon>
        <taxon>Ecdysozoa</taxon>
        <taxon>Arthropoda</taxon>
        <taxon>Hexapoda</taxon>
        <taxon>Insecta</taxon>
        <taxon>Pterygota</taxon>
        <taxon>Neoptera</taxon>
        <taxon>Endopterygota</taxon>
        <taxon>Diptera</taxon>
        <taxon>Brachycera</taxon>
        <taxon>Muscomorpha</taxon>
        <taxon>Ephydroidea</taxon>
        <taxon>Drosophilidae</taxon>
        <taxon>Drosophila</taxon>
    </lineage>
</organism>
<dbReference type="SUPFAM" id="SSF57567">
    <property type="entry name" value="Serine protease inhibitors"/>
    <property type="match status" value="1"/>
</dbReference>
<dbReference type="OrthoDB" id="6236007at2759"/>
<evidence type="ECO:0000313" key="5">
    <source>
        <dbReference type="EMBL" id="ALC48167.1"/>
    </source>
</evidence>
<feature type="chain" id="PRO_5005793798" evidence="3">
    <location>
        <begin position="24"/>
        <end position="97"/>
    </location>
</feature>
<evidence type="ECO:0000256" key="1">
    <source>
        <dbReference type="ARBA" id="ARBA00022690"/>
    </source>
</evidence>
<dbReference type="GO" id="GO:0030414">
    <property type="term" value="F:peptidase inhibitor activity"/>
    <property type="evidence" value="ECO:0007669"/>
    <property type="project" value="UniProtKB-KW"/>
</dbReference>
<dbReference type="InterPro" id="IPR002919">
    <property type="entry name" value="TIL_dom"/>
</dbReference>
<dbReference type="EMBL" id="CP012528">
    <property type="protein sequence ID" value="ALC48167.1"/>
    <property type="molecule type" value="Genomic_DNA"/>
</dbReference>
<dbReference type="Pfam" id="PF01826">
    <property type="entry name" value="TIL"/>
    <property type="match status" value="1"/>
</dbReference>
<evidence type="ECO:0000259" key="4">
    <source>
        <dbReference type="Pfam" id="PF01826"/>
    </source>
</evidence>
<gene>
    <name evidence="5" type="ORF">Dbus_chrXg23</name>
</gene>
<evidence type="ECO:0000256" key="3">
    <source>
        <dbReference type="SAM" id="SignalP"/>
    </source>
</evidence>
<feature type="signal peptide" evidence="3">
    <location>
        <begin position="1"/>
        <end position="23"/>
    </location>
</feature>
<proteinExistence type="predicted"/>
<keyword evidence="1" id="KW-0646">Protease inhibitor</keyword>
<dbReference type="Gene3D" id="2.10.25.10">
    <property type="entry name" value="Laminin"/>
    <property type="match status" value="1"/>
</dbReference>
<dbReference type="FunFam" id="2.10.25.10:FF:000674">
    <property type="entry name" value="Mucin-2"/>
    <property type="match status" value="1"/>
</dbReference>
<dbReference type="InterPro" id="IPR036084">
    <property type="entry name" value="Ser_inhib-like_sf"/>
</dbReference>
<dbReference type="AlphaFoldDB" id="A0A0M4EX10"/>
<accession>A0A0M4EX10</accession>
<keyword evidence="3" id="KW-0732">Signal</keyword>
<sequence length="97" mass="10358">MASSTTLSIIFMLISCSLLLVAAVPPLNPRTCPKHEVYLTCGGSCQTECATLGDPCLIRHIRCPDGCYCKENFARNAAGACIPISQCKRRGGSSYSN</sequence>
<feature type="domain" description="TIL" evidence="4">
    <location>
        <begin position="32"/>
        <end position="87"/>
    </location>
</feature>
<evidence type="ECO:0000313" key="6">
    <source>
        <dbReference type="Proteomes" id="UP000494163"/>
    </source>
</evidence>
<dbReference type="Proteomes" id="UP000494163">
    <property type="component" value="Chromosome X"/>
</dbReference>
<dbReference type="OMA" id="NETFLPC"/>
<keyword evidence="6" id="KW-1185">Reference proteome</keyword>
<name>A0A0M4EX10_DROBS</name>
<keyword evidence="2" id="KW-1015">Disulfide bond</keyword>